<dbReference type="GO" id="GO:0016877">
    <property type="term" value="F:ligase activity, forming carbon-sulfur bonds"/>
    <property type="evidence" value="ECO:0007669"/>
    <property type="project" value="UniProtKB-ARBA"/>
</dbReference>
<protein>
    <submittedName>
        <fullName evidence="3">AMP-binding protein</fullName>
    </submittedName>
</protein>
<evidence type="ECO:0000259" key="2">
    <source>
        <dbReference type="Pfam" id="PF13193"/>
    </source>
</evidence>
<dbReference type="PANTHER" id="PTHR43767:SF7">
    <property type="entry name" value="MEDIUM_LONG-CHAIN-FATTY-ACID--COA LIGASE FADD8"/>
    <property type="match status" value="1"/>
</dbReference>
<dbReference type="Pfam" id="PF13193">
    <property type="entry name" value="AMP-binding_C"/>
    <property type="match status" value="1"/>
</dbReference>
<dbReference type="InterPro" id="IPR050237">
    <property type="entry name" value="ATP-dep_AMP-bd_enzyme"/>
</dbReference>
<evidence type="ECO:0000259" key="1">
    <source>
        <dbReference type="Pfam" id="PF00501"/>
    </source>
</evidence>
<dbReference type="OrthoDB" id="193284at2157"/>
<dbReference type="Gene3D" id="3.30.300.30">
    <property type="match status" value="1"/>
</dbReference>
<sequence length="521" mass="57836">MNNRMPSLPEFYDTLLRRHENDIAVAFRDETLSYATIEERTARLASAFRSMGIKAGDCIAIMVENRPEYLITEIGAIRAGATVIPLNSKLDEDSIRSILDDADARTLVIGPSFFSTGRDLQRDASFDIDYVIGIEGETEFPIGFHSFDELLSKADTDVPAMNPSPEDVAAIYYTGGTTGEPKGVMHTHRGLILNTYSHIAELEICKQERALLTTPLGHSAGFIARAILTQGGTIVLEREFEPAQFLQTIAAERITWSFLVPTMVSELLDAPEFEEADTSSLQTLVYGASSIPSAVLKRGIETLGQVFIQLYGLTEVPNLVSVLSKSDHDPDREDVLLSTGYPVQLADVSIVDREDRWDGDIGEIVVTSPYAMKGYRKRDALVSEQPDRIHTGDLGRIGDDGRLYVLDRIQDVIISDGQLVFSSEVENVVQRHPDVQQVAIIGIPNDRDALDVVTRDRLNVEQIVKAVVVVETDVPLESIQEFCRDEGLDDHQIPRTMDTVGKLPETPYGKIDKKSLRKPYW</sequence>
<evidence type="ECO:0000313" key="3">
    <source>
        <dbReference type="EMBL" id="QLG50996.1"/>
    </source>
</evidence>
<keyword evidence="4" id="KW-1185">Reference proteome</keyword>
<dbReference type="KEGG" id="haly:HYG82_20230"/>
<name>A0A7D5KFA1_9EURY</name>
<dbReference type="InterPro" id="IPR045851">
    <property type="entry name" value="AMP-bd_C_sf"/>
</dbReference>
<evidence type="ECO:0000313" key="4">
    <source>
        <dbReference type="Proteomes" id="UP000509241"/>
    </source>
</evidence>
<dbReference type="PROSITE" id="PS00455">
    <property type="entry name" value="AMP_BINDING"/>
    <property type="match status" value="1"/>
</dbReference>
<dbReference type="GeneID" id="56035671"/>
<dbReference type="RefSeq" id="WP_179264074.1">
    <property type="nucleotide sequence ID" value="NZ_CP058601.1"/>
</dbReference>
<dbReference type="Proteomes" id="UP000509241">
    <property type="component" value="Chromosome"/>
</dbReference>
<reference evidence="3 4" key="1">
    <citation type="submission" date="2020-07" db="EMBL/GenBank/DDBJ databases">
        <authorList>
            <person name="Cui H."/>
        </authorList>
    </citation>
    <scope>NUCLEOTIDE SEQUENCE [LARGE SCALE GENOMIC DNA]</scope>
    <source>
        <strain evidence="3 4">YPL8</strain>
    </source>
</reference>
<dbReference type="InterPro" id="IPR000873">
    <property type="entry name" value="AMP-dep_synth/lig_dom"/>
</dbReference>
<feature type="domain" description="AMP-dependent synthetase/ligase" evidence="1">
    <location>
        <begin position="17"/>
        <end position="375"/>
    </location>
</feature>
<dbReference type="EMBL" id="CP058601">
    <property type="protein sequence ID" value="QLG50996.1"/>
    <property type="molecule type" value="Genomic_DNA"/>
</dbReference>
<dbReference type="InterPro" id="IPR025110">
    <property type="entry name" value="AMP-bd_C"/>
</dbReference>
<dbReference type="InterPro" id="IPR042099">
    <property type="entry name" value="ANL_N_sf"/>
</dbReference>
<dbReference type="SUPFAM" id="SSF56801">
    <property type="entry name" value="Acetyl-CoA synthetase-like"/>
    <property type="match status" value="1"/>
</dbReference>
<proteinExistence type="predicted"/>
<dbReference type="Pfam" id="PF00501">
    <property type="entry name" value="AMP-binding"/>
    <property type="match status" value="1"/>
</dbReference>
<dbReference type="InterPro" id="IPR020845">
    <property type="entry name" value="AMP-binding_CS"/>
</dbReference>
<dbReference type="PANTHER" id="PTHR43767">
    <property type="entry name" value="LONG-CHAIN-FATTY-ACID--COA LIGASE"/>
    <property type="match status" value="1"/>
</dbReference>
<dbReference type="Gene3D" id="3.40.50.12780">
    <property type="entry name" value="N-terminal domain of ligase-like"/>
    <property type="match status" value="1"/>
</dbReference>
<dbReference type="AlphaFoldDB" id="A0A7D5KFA1"/>
<accession>A0A7D5KFA1</accession>
<organism evidence="3 4">
    <name type="scientific">Natrinema halophilum</name>
    <dbReference type="NCBI Taxonomy" id="1699371"/>
    <lineage>
        <taxon>Archaea</taxon>
        <taxon>Methanobacteriati</taxon>
        <taxon>Methanobacteriota</taxon>
        <taxon>Stenosarchaea group</taxon>
        <taxon>Halobacteria</taxon>
        <taxon>Halobacteriales</taxon>
        <taxon>Natrialbaceae</taxon>
        <taxon>Natrinema</taxon>
    </lineage>
</organism>
<feature type="domain" description="AMP-binding enzyme C-terminal" evidence="2">
    <location>
        <begin position="424"/>
        <end position="510"/>
    </location>
</feature>
<gene>
    <name evidence="3" type="ORF">HYG82_20230</name>
</gene>